<gene>
    <name evidence="1" type="ORF">PHLGIDRAFT_127372</name>
</gene>
<dbReference type="OrthoDB" id="2908272at2759"/>
<dbReference type="AlphaFoldDB" id="A0A0C3S8Z8"/>
<proteinExistence type="predicted"/>
<dbReference type="Proteomes" id="UP000053257">
    <property type="component" value="Unassembled WGS sequence"/>
</dbReference>
<name>A0A0C3S8Z8_PHLG1</name>
<evidence type="ECO:0000313" key="2">
    <source>
        <dbReference type="Proteomes" id="UP000053257"/>
    </source>
</evidence>
<dbReference type="EMBL" id="KN840489">
    <property type="protein sequence ID" value="KIP07852.1"/>
    <property type="molecule type" value="Genomic_DNA"/>
</dbReference>
<keyword evidence="2" id="KW-1185">Reference proteome</keyword>
<evidence type="ECO:0008006" key="3">
    <source>
        <dbReference type="Google" id="ProtNLM"/>
    </source>
</evidence>
<sequence>MSEDSLPEELIHDILAYCILVSSQIFLDPANSRAFFHRDGAPPSPLAGKQLLLVSQRWRRIGAPLLYTSLWLSRAFHTLSVVDLFKSRPSLAEHVVDLRLDGGFIPQLLDLVSLASNIRNVHLSWNLDALDDTTTLRKVLLCLRPHTLYLGHQRSIEVRRQSDTLSTQVDSLIAGEWSSLRYVHLAYWYQLTAGTARALQGAPSLEAICIHCEDLENWSWSRDLLAFFDNPSLHAIYTRSTFSPDFTRKNLLEHGVRKAVVDRLSFVRHAIEWGEFDEPVFDL</sequence>
<reference evidence="1 2" key="1">
    <citation type="journal article" date="2014" name="PLoS Genet.">
        <title>Analysis of the Phlebiopsis gigantea genome, transcriptome and secretome provides insight into its pioneer colonization strategies of wood.</title>
        <authorList>
            <person name="Hori C."/>
            <person name="Ishida T."/>
            <person name="Igarashi K."/>
            <person name="Samejima M."/>
            <person name="Suzuki H."/>
            <person name="Master E."/>
            <person name="Ferreira P."/>
            <person name="Ruiz-Duenas F.J."/>
            <person name="Held B."/>
            <person name="Canessa P."/>
            <person name="Larrondo L.F."/>
            <person name="Schmoll M."/>
            <person name="Druzhinina I.S."/>
            <person name="Kubicek C.P."/>
            <person name="Gaskell J.A."/>
            <person name="Kersten P."/>
            <person name="St John F."/>
            <person name="Glasner J."/>
            <person name="Sabat G."/>
            <person name="Splinter BonDurant S."/>
            <person name="Syed K."/>
            <person name="Yadav J."/>
            <person name="Mgbeahuruike A.C."/>
            <person name="Kovalchuk A."/>
            <person name="Asiegbu F.O."/>
            <person name="Lackner G."/>
            <person name="Hoffmeister D."/>
            <person name="Rencoret J."/>
            <person name="Gutierrez A."/>
            <person name="Sun H."/>
            <person name="Lindquist E."/>
            <person name="Barry K."/>
            <person name="Riley R."/>
            <person name="Grigoriev I.V."/>
            <person name="Henrissat B."/>
            <person name="Kues U."/>
            <person name="Berka R.M."/>
            <person name="Martinez A.T."/>
            <person name="Covert S.F."/>
            <person name="Blanchette R.A."/>
            <person name="Cullen D."/>
        </authorList>
    </citation>
    <scope>NUCLEOTIDE SEQUENCE [LARGE SCALE GENOMIC DNA]</scope>
    <source>
        <strain evidence="1 2">11061_1 CR5-6</strain>
    </source>
</reference>
<accession>A0A0C3S8Z8</accession>
<dbReference type="HOGENOM" id="CLU_078307_0_0_1"/>
<organism evidence="1 2">
    <name type="scientific">Phlebiopsis gigantea (strain 11061_1 CR5-6)</name>
    <name type="common">White-rot fungus</name>
    <name type="synonym">Peniophora gigantea</name>
    <dbReference type="NCBI Taxonomy" id="745531"/>
    <lineage>
        <taxon>Eukaryota</taxon>
        <taxon>Fungi</taxon>
        <taxon>Dikarya</taxon>
        <taxon>Basidiomycota</taxon>
        <taxon>Agaricomycotina</taxon>
        <taxon>Agaricomycetes</taxon>
        <taxon>Polyporales</taxon>
        <taxon>Phanerochaetaceae</taxon>
        <taxon>Phlebiopsis</taxon>
    </lineage>
</organism>
<evidence type="ECO:0000313" key="1">
    <source>
        <dbReference type="EMBL" id="KIP07852.1"/>
    </source>
</evidence>
<protein>
    <recommendedName>
        <fullName evidence="3">F-box domain-containing protein</fullName>
    </recommendedName>
</protein>